<keyword evidence="2" id="KW-0812">Transmembrane</keyword>
<evidence type="ECO:0000256" key="2">
    <source>
        <dbReference type="SAM" id="Phobius"/>
    </source>
</evidence>
<proteinExistence type="predicted"/>
<keyword evidence="2" id="KW-1133">Transmembrane helix</keyword>
<feature type="region of interest" description="Disordered" evidence="1">
    <location>
        <begin position="73"/>
        <end position="115"/>
    </location>
</feature>
<evidence type="ECO:0000313" key="4">
    <source>
        <dbReference type="Proteomes" id="UP001168146"/>
    </source>
</evidence>
<evidence type="ECO:0000256" key="1">
    <source>
        <dbReference type="SAM" id="MobiDB-lite"/>
    </source>
</evidence>
<reference evidence="3" key="1">
    <citation type="submission" date="2021-12" db="EMBL/GenBank/DDBJ databases">
        <title>Black yeast isolated from Biological Soil Crust.</title>
        <authorList>
            <person name="Kurbessoian T."/>
        </authorList>
    </citation>
    <scope>NUCLEOTIDE SEQUENCE</scope>
    <source>
        <strain evidence="3">CCFEE 5208</strain>
    </source>
</reference>
<dbReference type="EMBL" id="JASUXU010000017">
    <property type="protein sequence ID" value="KAK0322287.1"/>
    <property type="molecule type" value="Genomic_DNA"/>
</dbReference>
<comment type="caution">
    <text evidence="3">The sequence shown here is derived from an EMBL/GenBank/DDBJ whole genome shotgun (WGS) entry which is preliminary data.</text>
</comment>
<dbReference type="AlphaFoldDB" id="A0AAN6JA75"/>
<organism evidence="3 4">
    <name type="scientific">Friedmanniomyces endolithicus</name>
    <dbReference type="NCBI Taxonomy" id="329885"/>
    <lineage>
        <taxon>Eukaryota</taxon>
        <taxon>Fungi</taxon>
        <taxon>Dikarya</taxon>
        <taxon>Ascomycota</taxon>
        <taxon>Pezizomycotina</taxon>
        <taxon>Dothideomycetes</taxon>
        <taxon>Dothideomycetidae</taxon>
        <taxon>Mycosphaerellales</taxon>
        <taxon>Teratosphaeriaceae</taxon>
        <taxon>Friedmanniomyces</taxon>
    </lineage>
</organism>
<feature type="transmembrane region" description="Helical" evidence="2">
    <location>
        <begin position="42"/>
        <end position="63"/>
    </location>
</feature>
<protein>
    <submittedName>
        <fullName evidence="3">Uncharacterized protein</fullName>
    </submittedName>
</protein>
<accession>A0AAN6JA75</accession>
<feature type="transmembrane region" description="Helical" evidence="2">
    <location>
        <begin position="12"/>
        <end position="36"/>
    </location>
</feature>
<dbReference type="Proteomes" id="UP001168146">
    <property type="component" value="Unassembled WGS sequence"/>
</dbReference>
<name>A0AAN6JA75_9PEZI</name>
<evidence type="ECO:0000313" key="3">
    <source>
        <dbReference type="EMBL" id="KAK0322287.1"/>
    </source>
</evidence>
<gene>
    <name evidence="3" type="ORF">LTR82_006740</name>
</gene>
<feature type="compositionally biased region" description="Basic and acidic residues" evidence="1">
    <location>
        <begin position="98"/>
        <end position="115"/>
    </location>
</feature>
<keyword evidence="2" id="KW-0472">Membrane</keyword>
<sequence length="115" mass="12359">MSLQTTQTCNSVVATVVKIFGTFLFLLAALAALTAFEPEYRLAATGPLMAVGGLLFALPYTGLFERLMAAADSEGTGSAGQKVRAKKPTKKVPGSRAPGREKRMQRRKEERQGRA</sequence>